<dbReference type="GO" id="GO:0046872">
    <property type="term" value="F:metal ion binding"/>
    <property type="evidence" value="ECO:0007669"/>
    <property type="project" value="UniProtKB-KW"/>
</dbReference>
<proteinExistence type="inferred from homology"/>
<dbReference type="InterPro" id="IPR024185">
    <property type="entry name" value="FTHF_cligase-like_sf"/>
</dbReference>
<gene>
    <name evidence="7" type="ORF">GFH30_04125</name>
    <name evidence="6" type="ORF">GHJ48_13175</name>
</gene>
<dbReference type="EMBL" id="WITK01000031">
    <property type="protein sequence ID" value="MQW93326.1"/>
    <property type="molecule type" value="Genomic_DNA"/>
</dbReference>
<keyword evidence="2 4" id="KW-0547">Nucleotide-binding</keyword>
<reference evidence="8 9" key="1">
    <citation type="submission" date="2019-10" db="EMBL/GenBank/DDBJ databases">
        <authorList>
            <person name="Dong K."/>
        </authorList>
    </citation>
    <scope>NUCLEOTIDE SEQUENCE [LARGE SCALE GENOMIC DNA]</scope>
    <source>
        <strain evidence="7">Dk386</strain>
        <strain evidence="8">dk386</strain>
        <strain evidence="9">dk771</strain>
        <strain evidence="6">Dk771</strain>
    </source>
</reference>
<evidence type="ECO:0000256" key="2">
    <source>
        <dbReference type="ARBA" id="ARBA00022741"/>
    </source>
</evidence>
<protein>
    <recommendedName>
        <fullName evidence="5">5-formyltetrahydrofolate cyclo-ligase</fullName>
        <ecNumber evidence="5">6.3.3.2</ecNumber>
    </recommendedName>
</protein>
<evidence type="ECO:0000256" key="1">
    <source>
        <dbReference type="ARBA" id="ARBA00010638"/>
    </source>
</evidence>
<dbReference type="SUPFAM" id="SSF100950">
    <property type="entry name" value="NagB/RpiA/CoA transferase-like"/>
    <property type="match status" value="1"/>
</dbReference>
<comment type="catalytic activity">
    <reaction evidence="5">
        <text>(6S)-5-formyl-5,6,7,8-tetrahydrofolate + ATP = (6R)-5,10-methenyltetrahydrofolate + ADP + phosphate</text>
        <dbReference type="Rhea" id="RHEA:10488"/>
        <dbReference type="ChEBI" id="CHEBI:30616"/>
        <dbReference type="ChEBI" id="CHEBI:43474"/>
        <dbReference type="ChEBI" id="CHEBI:57455"/>
        <dbReference type="ChEBI" id="CHEBI:57457"/>
        <dbReference type="ChEBI" id="CHEBI:456216"/>
        <dbReference type="EC" id="6.3.3.2"/>
    </reaction>
</comment>
<dbReference type="GO" id="GO:0005524">
    <property type="term" value="F:ATP binding"/>
    <property type="evidence" value="ECO:0007669"/>
    <property type="project" value="UniProtKB-KW"/>
</dbReference>
<evidence type="ECO:0000256" key="5">
    <source>
        <dbReference type="RuleBase" id="RU361279"/>
    </source>
</evidence>
<dbReference type="EMBL" id="CP045650">
    <property type="protein sequence ID" value="QGA10635.1"/>
    <property type="molecule type" value="Genomic_DNA"/>
</dbReference>
<organism evidence="6 9">
    <name type="scientific">Acinetobacter wanghuae</name>
    <dbReference type="NCBI Taxonomy" id="2662362"/>
    <lineage>
        <taxon>Bacteria</taxon>
        <taxon>Pseudomonadati</taxon>
        <taxon>Pseudomonadota</taxon>
        <taxon>Gammaproteobacteria</taxon>
        <taxon>Moraxellales</taxon>
        <taxon>Moraxellaceae</taxon>
        <taxon>Acinetobacter</taxon>
    </lineage>
</organism>
<dbReference type="Proteomes" id="UP000327478">
    <property type="component" value="Chromosome"/>
</dbReference>
<accession>A0A5Q0P0I4</accession>
<dbReference type="GO" id="GO:0035999">
    <property type="term" value="P:tetrahydrofolate interconversion"/>
    <property type="evidence" value="ECO:0007669"/>
    <property type="project" value="TreeGrafter"/>
</dbReference>
<keyword evidence="3 4" id="KW-0067">ATP-binding</keyword>
<dbReference type="NCBIfam" id="TIGR02727">
    <property type="entry name" value="MTHFS_bact"/>
    <property type="match status" value="1"/>
</dbReference>
<keyword evidence="5" id="KW-0460">Magnesium</keyword>
<keyword evidence="8" id="KW-1185">Reference proteome</keyword>
<dbReference type="Pfam" id="PF01812">
    <property type="entry name" value="5-FTHF_cyc-lig"/>
    <property type="match status" value="1"/>
</dbReference>
<keyword evidence="6" id="KW-0436">Ligase</keyword>
<dbReference type="PIRSF" id="PIRSF006806">
    <property type="entry name" value="FTHF_cligase"/>
    <property type="match status" value="1"/>
</dbReference>
<evidence type="ECO:0000313" key="9">
    <source>
        <dbReference type="Proteomes" id="UP000480556"/>
    </source>
</evidence>
<dbReference type="InterPro" id="IPR002698">
    <property type="entry name" value="FTHF_cligase"/>
</dbReference>
<name>A0A5Q0P0I4_9GAMM</name>
<feature type="binding site" evidence="4">
    <location>
        <begin position="137"/>
        <end position="145"/>
    </location>
    <ligand>
        <name>ATP</name>
        <dbReference type="ChEBI" id="CHEBI:30616"/>
    </ligand>
</feature>
<dbReference type="PANTHER" id="PTHR23407">
    <property type="entry name" value="ATPASE INHIBITOR/5-FORMYLTETRAHYDROFOLATE CYCLO-LIGASE"/>
    <property type="match status" value="1"/>
</dbReference>
<dbReference type="PANTHER" id="PTHR23407:SF1">
    <property type="entry name" value="5-FORMYLTETRAHYDROFOLATE CYCLO-LIGASE"/>
    <property type="match status" value="1"/>
</dbReference>
<evidence type="ECO:0000313" key="6">
    <source>
        <dbReference type="EMBL" id="MQW93326.1"/>
    </source>
</evidence>
<comment type="similarity">
    <text evidence="1 5">Belongs to the 5-formyltetrahydrofolate cyclo-ligase family.</text>
</comment>
<evidence type="ECO:0000313" key="7">
    <source>
        <dbReference type="EMBL" id="QGA10635.1"/>
    </source>
</evidence>
<feature type="binding site" evidence="4">
    <location>
        <position position="51"/>
    </location>
    <ligand>
        <name>substrate</name>
    </ligand>
</feature>
<dbReference type="Proteomes" id="UP000480556">
    <property type="component" value="Unassembled WGS sequence"/>
</dbReference>
<evidence type="ECO:0000313" key="8">
    <source>
        <dbReference type="Proteomes" id="UP000327478"/>
    </source>
</evidence>
<evidence type="ECO:0000256" key="3">
    <source>
        <dbReference type="ARBA" id="ARBA00022840"/>
    </source>
</evidence>
<dbReference type="EC" id="6.3.3.2" evidence="5"/>
<evidence type="ECO:0000256" key="4">
    <source>
        <dbReference type="PIRSR" id="PIRSR006806-1"/>
    </source>
</evidence>
<dbReference type="InterPro" id="IPR037171">
    <property type="entry name" value="NagB/RpiA_transferase-like"/>
</dbReference>
<dbReference type="GO" id="GO:0030272">
    <property type="term" value="F:5-formyltetrahydrofolate cyclo-ligase activity"/>
    <property type="evidence" value="ECO:0007669"/>
    <property type="project" value="UniProtKB-EC"/>
</dbReference>
<dbReference type="Gene3D" id="3.40.50.10420">
    <property type="entry name" value="NagB/RpiA/CoA transferase-like"/>
    <property type="match status" value="1"/>
</dbReference>
<sequence>MSETFQTLRKKIRKQRRKLSTFQQKQSATKVLHQLRENAIFKQSHAIGIYLDAFGEIQTQAIIEHCFKQHKKVFLPLICNMNQRLVWVEISKQQYRNRRFAYHRLGMQQAMATRGLHVSHLDLLILPLLACDTLGSRIGMGGGYYDRTLASAPYRPYRLGIAHHFQLVQQTFIRQPWDQPLDALITPETSLRFKR</sequence>
<dbReference type="GO" id="GO:0009396">
    <property type="term" value="P:folic acid-containing compound biosynthetic process"/>
    <property type="evidence" value="ECO:0007669"/>
    <property type="project" value="TreeGrafter"/>
</dbReference>
<feature type="binding site" evidence="4">
    <location>
        <position position="56"/>
    </location>
    <ligand>
        <name>substrate</name>
    </ligand>
</feature>
<dbReference type="AlphaFoldDB" id="A0A5Q0P0I4"/>
<dbReference type="RefSeq" id="WP_153371035.1">
    <property type="nucleotide sequence ID" value="NZ_CP045650.1"/>
</dbReference>
<keyword evidence="5" id="KW-0479">Metal-binding</keyword>
<comment type="cofactor">
    <cofactor evidence="5">
        <name>Mg(2+)</name>
        <dbReference type="ChEBI" id="CHEBI:18420"/>
    </cofactor>
</comment>